<gene>
    <name evidence="4" type="ORF">SAMN04488011_101464</name>
</gene>
<proteinExistence type="inferred from homology"/>
<evidence type="ECO:0000313" key="4">
    <source>
        <dbReference type="EMBL" id="SEM78643.1"/>
    </source>
</evidence>
<evidence type="ECO:0000256" key="2">
    <source>
        <dbReference type="ARBA" id="ARBA00013346"/>
    </source>
</evidence>
<comment type="similarity">
    <text evidence="1">Belongs to the methyltransferase superfamily. L-isoaspartyl/D-aspartyl protein methyltransferase family.</text>
</comment>
<organism evidence="4 5">
    <name type="scientific">Palleronia pelagia</name>
    <dbReference type="NCBI Taxonomy" id="387096"/>
    <lineage>
        <taxon>Bacteria</taxon>
        <taxon>Pseudomonadati</taxon>
        <taxon>Pseudomonadota</taxon>
        <taxon>Alphaproteobacteria</taxon>
        <taxon>Rhodobacterales</taxon>
        <taxon>Roseobacteraceae</taxon>
        <taxon>Palleronia</taxon>
    </lineage>
</organism>
<dbReference type="SUPFAM" id="SSF53335">
    <property type="entry name" value="S-adenosyl-L-methionine-dependent methyltransferases"/>
    <property type="match status" value="1"/>
</dbReference>
<dbReference type="Pfam" id="PF01135">
    <property type="entry name" value="PCMT"/>
    <property type="match status" value="1"/>
</dbReference>
<dbReference type="PANTHER" id="PTHR11579">
    <property type="entry name" value="PROTEIN-L-ISOASPARTATE O-METHYLTRANSFERASE"/>
    <property type="match status" value="1"/>
</dbReference>
<dbReference type="GO" id="GO:0032259">
    <property type="term" value="P:methylation"/>
    <property type="evidence" value="ECO:0007669"/>
    <property type="project" value="UniProtKB-KW"/>
</dbReference>
<dbReference type="GO" id="GO:0005737">
    <property type="term" value="C:cytoplasm"/>
    <property type="evidence" value="ECO:0007669"/>
    <property type="project" value="TreeGrafter"/>
</dbReference>
<accession>A0A1H8B7B1</accession>
<dbReference type="Proteomes" id="UP000199372">
    <property type="component" value="Unassembled WGS sequence"/>
</dbReference>
<dbReference type="GO" id="GO:0004719">
    <property type="term" value="F:protein-L-isoaspartate (D-aspartate) O-methyltransferase activity"/>
    <property type="evidence" value="ECO:0007669"/>
    <property type="project" value="InterPro"/>
</dbReference>
<dbReference type="PANTHER" id="PTHR11579:SF18">
    <property type="entry name" value="PROTEIN-L-ISOASPARTATE O-METHYLTRANSFERASE"/>
    <property type="match status" value="1"/>
</dbReference>
<dbReference type="InterPro" id="IPR029063">
    <property type="entry name" value="SAM-dependent_MTases_sf"/>
</dbReference>
<dbReference type="EMBL" id="FOCM01000001">
    <property type="protein sequence ID" value="SEM78643.1"/>
    <property type="molecule type" value="Genomic_DNA"/>
</dbReference>
<keyword evidence="4" id="KW-0808">Transferase</keyword>
<evidence type="ECO:0000313" key="5">
    <source>
        <dbReference type="Proteomes" id="UP000199372"/>
    </source>
</evidence>
<dbReference type="AlphaFoldDB" id="A0A1H8B7B1"/>
<dbReference type="OrthoDB" id="9798496at2"/>
<protein>
    <recommendedName>
        <fullName evidence="2">Protein-L-isoaspartate O-methyltransferase</fullName>
    </recommendedName>
    <alternativeName>
        <fullName evidence="3">Protein L-isoaspartyl methyltransferase</fullName>
    </alternativeName>
</protein>
<evidence type="ECO:0000256" key="1">
    <source>
        <dbReference type="ARBA" id="ARBA00005369"/>
    </source>
</evidence>
<dbReference type="InterPro" id="IPR000682">
    <property type="entry name" value="PCMT"/>
</dbReference>
<evidence type="ECO:0000256" key="3">
    <source>
        <dbReference type="ARBA" id="ARBA00030757"/>
    </source>
</evidence>
<keyword evidence="4" id="KW-0489">Methyltransferase</keyword>
<dbReference type="CDD" id="cd02440">
    <property type="entry name" value="AdoMet_MTases"/>
    <property type="match status" value="1"/>
</dbReference>
<name>A0A1H8B7B1_9RHOB</name>
<sequence>MADYTQRRRMMVDTQVRPSDVTEFPIIDAMLNVPRELFVPQALREAAYSGEHLPLGPGRVIMDPRILAKLLDALDITPKDLVLDLGTGMGYSAAILARLSQAVVAVESEPAHVAEAQAALVEVGIDNATVNEGALADGAPEYAPFDVIVIQGGVEEVPDAITDQLAEGGRIGCIFMEGANGTCRVGHKIDGRLNWRYAFNGTAPVLPGFAAKRSFAL</sequence>
<keyword evidence="5" id="KW-1185">Reference proteome</keyword>
<reference evidence="5" key="1">
    <citation type="submission" date="2016-10" db="EMBL/GenBank/DDBJ databases">
        <authorList>
            <person name="Varghese N."/>
            <person name="Submissions S."/>
        </authorList>
    </citation>
    <scope>NUCLEOTIDE SEQUENCE [LARGE SCALE GENOMIC DNA]</scope>
    <source>
        <strain evidence="5">DSM 26893</strain>
    </source>
</reference>
<dbReference type="Gene3D" id="3.40.50.150">
    <property type="entry name" value="Vaccinia Virus protein VP39"/>
    <property type="match status" value="1"/>
</dbReference>
<dbReference type="RefSeq" id="WP_091843850.1">
    <property type="nucleotide sequence ID" value="NZ_FOCM01000001.1"/>
</dbReference>